<reference evidence="12" key="2">
    <citation type="submission" date="2021-08" db="EMBL/GenBank/DDBJ databases">
        <authorList>
            <person name="Eriksson T."/>
        </authorList>
    </citation>
    <scope>NUCLEOTIDE SEQUENCE</scope>
    <source>
        <strain evidence="12">Stoneville</strain>
        <tissue evidence="12">Whole head</tissue>
    </source>
</reference>
<evidence type="ECO:0000256" key="2">
    <source>
        <dbReference type="ARBA" id="ARBA00022679"/>
    </source>
</evidence>
<dbReference type="Proteomes" id="UP000719412">
    <property type="component" value="Unassembled WGS sequence"/>
</dbReference>
<feature type="compositionally biased region" description="Basic residues" evidence="8">
    <location>
        <begin position="513"/>
        <end position="524"/>
    </location>
</feature>
<dbReference type="GO" id="GO:0003964">
    <property type="term" value="F:RNA-directed DNA polymerase activity"/>
    <property type="evidence" value="ECO:0007669"/>
    <property type="project" value="UniProtKB-KW"/>
</dbReference>
<evidence type="ECO:0000259" key="10">
    <source>
        <dbReference type="Pfam" id="PF17917"/>
    </source>
</evidence>
<dbReference type="GO" id="GO:0003676">
    <property type="term" value="F:nucleic acid binding"/>
    <property type="evidence" value="ECO:0007669"/>
    <property type="project" value="InterPro"/>
</dbReference>
<keyword evidence="13" id="KW-1185">Reference proteome</keyword>
<keyword evidence="5" id="KW-0255">Endonuclease</keyword>
<dbReference type="PANTHER" id="PTHR37984:SF5">
    <property type="entry name" value="PROTEIN NYNRIN-LIKE"/>
    <property type="match status" value="1"/>
</dbReference>
<proteinExistence type="predicted"/>
<dbReference type="CDD" id="cd00303">
    <property type="entry name" value="retropepsin_like"/>
    <property type="match status" value="1"/>
</dbReference>
<dbReference type="InterPro" id="IPR040676">
    <property type="entry name" value="DUF5641"/>
</dbReference>
<evidence type="ECO:0000259" key="9">
    <source>
        <dbReference type="Pfam" id="PF00078"/>
    </source>
</evidence>
<dbReference type="EMBL" id="JABDTM020028367">
    <property type="protein sequence ID" value="KAH0809057.1"/>
    <property type="molecule type" value="Genomic_DNA"/>
</dbReference>
<evidence type="ECO:0000313" key="13">
    <source>
        <dbReference type="Proteomes" id="UP000719412"/>
    </source>
</evidence>
<dbReference type="Pfam" id="PF18701">
    <property type="entry name" value="DUF5641"/>
    <property type="match status" value="1"/>
</dbReference>
<evidence type="ECO:0000256" key="4">
    <source>
        <dbReference type="ARBA" id="ARBA00022722"/>
    </source>
</evidence>
<dbReference type="Pfam" id="PF00078">
    <property type="entry name" value="RVT_1"/>
    <property type="match status" value="1"/>
</dbReference>
<dbReference type="InterPro" id="IPR043128">
    <property type="entry name" value="Rev_trsase/Diguanyl_cyclase"/>
</dbReference>
<name>A0A8J6H808_TENMO</name>
<dbReference type="EC" id="2.7.7.49" evidence="1"/>
<evidence type="ECO:0000256" key="7">
    <source>
        <dbReference type="ARBA" id="ARBA00022918"/>
    </source>
</evidence>
<keyword evidence="6" id="KW-0378">Hydrolase</keyword>
<dbReference type="CDD" id="cd01647">
    <property type="entry name" value="RT_LTR"/>
    <property type="match status" value="1"/>
</dbReference>
<keyword evidence="7" id="KW-0695">RNA-directed DNA polymerase</keyword>
<dbReference type="Pfam" id="PF17917">
    <property type="entry name" value="RT_RNaseH"/>
    <property type="match status" value="1"/>
</dbReference>
<evidence type="ECO:0000256" key="3">
    <source>
        <dbReference type="ARBA" id="ARBA00022695"/>
    </source>
</evidence>
<dbReference type="GO" id="GO:0004519">
    <property type="term" value="F:endonuclease activity"/>
    <property type="evidence" value="ECO:0007669"/>
    <property type="project" value="UniProtKB-KW"/>
</dbReference>
<dbReference type="CDD" id="cd09274">
    <property type="entry name" value="RNase_HI_RT_Ty3"/>
    <property type="match status" value="1"/>
</dbReference>
<reference evidence="12" key="1">
    <citation type="journal article" date="2020" name="J Insects Food Feed">
        <title>The yellow mealworm (Tenebrio molitor) genome: a resource for the emerging insects as food and feed industry.</title>
        <authorList>
            <person name="Eriksson T."/>
            <person name="Andere A."/>
            <person name="Kelstrup H."/>
            <person name="Emery V."/>
            <person name="Picard C."/>
        </authorList>
    </citation>
    <scope>NUCLEOTIDE SEQUENCE</scope>
    <source>
        <strain evidence="12">Stoneville</strain>
        <tissue evidence="12">Whole head</tissue>
    </source>
</reference>
<dbReference type="Gene3D" id="3.10.10.10">
    <property type="entry name" value="HIV Type 1 Reverse Transcriptase, subunit A, domain 1"/>
    <property type="match status" value="1"/>
</dbReference>
<feature type="region of interest" description="Disordered" evidence="8">
    <location>
        <begin position="510"/>
        <end position="544"/>
    </location>
</feature>
<gene>
    <name evidence="12" type="ORF">GEV33_013734</name>
</gene>
<evidence type="ECO:0000256" key="6">
    <source>
        <dbReference type="ARBA" id="ARBA00022801"/>
    </source>
</evidence>
<dbReference type="SUPFAM" id="SSF50630">
    <property type="entry name" value="Acid proteases"/>
    <property type="match status" value="1"/>
</dbReference>
<feature type="domain" description="Reverse transcriptase" evidence="9">
    <location>
        <begin position="1153"/>
        <end position="1267"/>
    </location>
</feature>
<evidence type="ECO:0000256" key="1">
    <source>
        <dbReference type="ARBA" id="ARBA00012493"/>
    </source>
</evidence>
<keyword evidence="3" id="KW-0548">Nucleotidyltransferase</keyword>
<dbReference type="InterPro" id="IPR021109">
    <property type="entry name" value="Peptidase_aspartic_dom_sf"/>
</dbReference>
<evidence type="ECO:0000256" key="5">
    <source>
        <dbReference type="ARBA" id="ARBA00022759"/>
    </source>
</evidence>
<organism evidence="12 13">
    <name type="scientific">Tenebrio molitor</name>
    <name type="common">Yellow mealworm beetle</name>
    <dbReference type="NCBI Taxonomy" id="7067"/>
    <lineage>
        <taxon>Eukaryota</taxon>
        <taxon>Metazoa</taxon>
        <taxon>Ecdysozoa</taxon>
        <taxon>Arthropoda</taxon>
        <taxon>Hexapoda</taxon>
        <taxon>Insecta</taxon>
        <taxon>Pterygota</taxon>
        <taxon>Neoptera</taxon>
        <taxon>Endopterygota</taxon>
        <taxon>Coleoptera</taxon>
        <taxon>Polyphaga</taxon>
        <taxon>Cucujiformia</taxon>
        <taxon>Tenebrionidae</taxon>
        <taxon>Tenebrio</taxon>
    </lineage>
</organism>
<dbReference type="GO" id="GO:0016787">
    <property type="term" value="F:hydrolase activity"/>
    <property type="evidence" value="ECO:0007669"/>
    <property type="project" value="UniProtKB-KW"/>
</dbReference>
<feature type="domain" description="Reverse transcriptase RNase H-like" evidence="10">
    <location>
        <begin position="1338"/>
        <end position="1403"/>
    </location>
</feature>
<dbReference type="InterPro" id="IPR036397">
    <property type="entry name" value="RNaseH_sf"/>
</dbReference>
<dbReference type="SUPFAM" id="SSF56672">
    <property type="entry name" value="DNA/RNA polymerases"/>
    <property type="match status" value="1"/>
</dbReference>
<sequence length="1689" mass="191003">MHERHLERQADTTLYKQEAEARLSEVESTLLEKIALVGAKSSKSVDFLKDIGTMTSLTQKQIRKFSAPNMARVHQHQVHLERTLPPGLILTLAHSAARTIHSSTVAVLKNTETRCTVYSTLYTYLNYLVRHRVRNCQSTSTCCTCPKKYHTVLHDSYQNPVVHPRVPEAVQAANVNLVIVCFPTGQQLQTRALLDSGLHFCVSYVYGATRLAHIAHFNASVRIVSEYIDEVDIASVHWPARCQDLNPKDNVWGMMGRRVRALQPSPATLGEDVEQIIAIWDNQDQADVLSTINSMEYNLRAPLQQRVSTTLVHFISKKLEGAAIHIELATDLTTQEFLGALSRHPHNLYSDSGTNVVGANNELKELRNFLKKQETQNKIYTELTNIGKTHHIPRTGLERGPNESFVQVAIDREDSSPFLEAMESREAPTAADLEGATVILVEDKTPPLMWKIGRIVETHPGNDGHMRVVTVRTSQGLLKRSLGKKRRKKKVVHGPVQAEDGNHHQIPVLRASSPRKRIRKRGRVNKGDPKKEQKRNHAKTTDETPVVSTAISSFREGVDSNVLAHVIPSFDPKCDHVVEWLRMIDEHASSYNWDDHVVKYQALNKLRAGGESKKLKEKFKGPFTVVEVIGNDRYKVREELGSERCRRDARYAGTSGAGHLRLYVPRTDDVVCRSVYRLRKEKTDKTGVTADGRREVCGRGLHHMLSYRKERTDKVGVTTDGRREVCGRGLHHVLSFTGMKELTSKCKGLLNQEYPNRWIGREGPRNWPARSPDLTPLDFFLWDHVKNLVYRVPVNNLDTLRNRIRDATAVCCSCDLRRTCVYTVEMEILLADLVKAIKSNKPHLDQVDLSIFHPATDDVNNWLQQVEGIKGELEWSDVDVLETDLVELIVHGIKEVHVRDAAMCRDCKTVAELVAYLTVFTKRSHDTIDTGMNELNPPKRPKLELQKYDHIRKQSDSQTVSASRPGTSNVNQIVCSFCAKTGHSSDRCFTKAAIEQRRRVNFYTTGKSVVPTSVCMDGHSLQGLIDTDSDVSLISERCRILFKHKISRRPLIIKGITAEALEVSEQFRTKVKITGKSTELVFIIVPDGMLDFDVLIGCNLFHDSELFTVTDHIGTERSFWYNVPAIKTASLTIRLIDNHIVNRRAPRLAFTERIAVREIVTNLLETSGFHQIPISDEGIEKTGFITPDGHYAYLRMPFGLANAPAVFQRALLNALDALKDSIAVVYLDDILIPSTTVGEGLEFLQLVLEALKVAGFSLNISKCKFLQPSNILVAKFHLKGFALMRTRCPNLWGWLATFENLCPTLQQRRLPLLSSQSLMNPLFEVPNKIRRENMCKPTMQTEAKYHSYELKTLAIVNSLKFFRVYLLGIEFVIVTDCNAVKSTANKKTILPRVARWWSYMEDFNFALEYRRDSSLSHVDFLSRNPVSVRRVAHNDWLRAAQRGNEEVQKMLSSLRDGKLDPKQYVEKDGMLLHQESNSDGTNTLRWASTPLVQSMVQNLTDDIRPIRNINADRELVRKALKENSPNLSAVNTRRRNNVQYNVGDVVLMHRDSIMHKSKQGPYEIISVTPEGRFEIRRLGRNAITKAAKEQLRPWLLIWTTCLSFWKQSRKMNIGLLNGNFEGGLSGTPSRYGNWIELPLMNAPNGSHHGIGNPLSGMIADPDRHARNSLSATCGTAARSAVADRVLDFR</sequence>
<dbReference type="Gene3D" id="3.30.420.10">
    <property type="entry name" value="Ribonuclease H-like superfamily/Ribonuclease H"/>
    <property type="match status" value="2"/>
</dbReference>
<dbReference type="InterPro" id="IPR041373">
    <property type="entry name" value="RT_RNaseH"/>
</dbReference>
<accession>A0A8J6H808</accession>
<feature type="domain" description="DUF5641" evidence="11">
    <location>
        <begin position="434"/>
        <end position="484"/>
    </location>
</feature>
<keyword evidence="4" id="KW-0540">Nuclease</keyword>
<dbReference type="Gene3D" id="3.30.70.270">
    <property type="match status" value="1"/>
</dbReference>
<evidence type="ECO:0000313" key="12">
    <source>
        <dbReference type="EMBL" id="KAH0809057.1"/>
    </source>
</evidence>
<comment type="caution">
    <text evidence="12">The sequence shown here is derived from an EMBL/GenBank/DDBJ whole genome shotgun (WGS) entry which is preliminary data.</text>
</comment>
<evidence type="ECO:0000256" key="8">
    <source>
        <dbReference type="SAM" id="MobiDB-lite"/>
    </source>
</evidence>
<evidence type="ECO:0000259" key="11">
    <source>
        <dbReference type="Pfam" id="PF18701"/>
    </source>
</evidence>
<keyword evidence="2" id="KW-0808">Transferase</keyword>
<dbReference type="InterPro" id="IPR050951">
    <property type="entry name" value="Retrovirus_Pol_polyprotein"/>
</dbReference>
<dbReference type="PANTHER" id="PTHR37984">
    <property type="entry name" value="PROTEIN CBG26694"/>
    <property type="match status" value="1"/>
</dbReference>
<dbReference type="InterPro" id="IPR043502">
    <property type="entry name" value="DNA/RNA_pol_sf"/>
</dbReference>
<protein>
    <recommendedName>
        <fullName evidence="1">RNA-directed DNA polymerase</fullName>
        <ecNumber evidence="1">2.7.7.49</ecNumber>
    </recommendedName>
</protein>
<dbReference type="InterPro" id="IPR000477">
    <property type="entry name" value="RT_dom"/>
</dbReference>